<sequence length="89" mass="10108">MDPGSSEHFFKTKKDGITMNVIQCYALTNDSIDQDQFYESLQSTIAQCPGREPHHPDGMDRSIHEGIMGRHGLEETNENGDRFAYLMCI</sequence>
<accession>A0A183KWA0</accession>
<name>A0A183KWA0_9TREM</name>
<reference evidence="1 2" key="2">
    <citation type="submission" date="2018-11" db="EMBL/GenBank/DDBJ databases">
        <authorList>
            <consortium name="Pathogen Informatics"/>
        </authorList>
    </citation>
    <scope>NUCLEOTIDE SEQUENCE [LARGE SCALE GENOMIC DNA]</scope>
    <source>
        <strain evidence="1">Dakar</strain>
        <strain evidence="2">Dakar, Senegal</strain>
    </source>
</reference>
<dbReference type="AlphaFoldDB" id="A0A183KWA0"/>
<proteinExistence type="predicted"/>
<gene>
    <name evidence="1" type="ORF">SCUD_LOCUS19344</name>
</gene>
<evidence type="ECO:0000313" key="1">
    <source>
        <dbReference type="EMBL" id="VDP68818.1"/>
    </source>
</evidence>
<reference evidence="3" key="1">
    <citation type="submission" date="2016-06" db="UniProtKB">
        <authorList>
            <consortium name="WormBaseParasite"/>
        </authorList>
    </citation>
    <scope>IDENTIFICATION</scope>
</reference>
<dbReference type="Proteomes" id="UP000279833">
    <property type="component" value="Unassembled WGS sequence"/>
</dbReference>
<protein>
    <submittedName>
        <fullName evidence="3">Fibrillar collagen NC1 domain-containing protein</fullName>
    </submittedName>
</protein>
<dbReference type="EMBL" id="UZAK01042341">
    <property type="protein sequence ID" value="VDP68818.1"/>
    <property type="molecule type" value="Genomic_DNA"/>
</dbReference>
<keyword evidence="2" id="KW-1185">Reference proteome</keyword>
<organism evidence="3">
    <name type="scientific">Schistosoma curassoni</name>
    <dbReference type="NCBI Taxonomy" id="6186"/>
    <lineage>
        <taxon>Eukaryota</taxon>
        <taxon>Metazoa</taxon>
        <taxon>Spiralia</taxon>
        <taxon>Lophotrochozoa</taxon>
        <taxon>Platyhelminthes</taxon>
        <taxon>Trematoda</taxon>
        <taxon>Digenea</taxon>
        <taxon>Strigeidida</taxon>
        <taxon>Schistosomatoidea</taxon>
        <taxon>Schistosomatidae</taxon>
        <taxon>Schistosoma</taxon>
    </lineage>
</organism>
<evidence type="ECO:0000313" key="2">
    <source>
        <dbReference type="Proteomes" id="UP000279833"/>
    </source>
</evidence>
<dbReference type="WBParaSite" id="SCUD_0001934701-mRNA-1">
    <property type="protein sequence ID" value="SCUD_0001934701-mRNA-1"/>
    <property type="gene ID" value="SCUD_0001934701"/>
</dbReference>
<evidence type="ECO:0000313" key="3">
    <source>
        <dbReference type="WBParaSite" id="SCUD_0001934701-mRNA-1"/>
    </source>
</evidence>